<dbReference type="SUPFAM" id="SSF53474">
    <property type="entry name" value="alpha/beta-Hydrolases"/>
    <property type="match status" value="1"/>
</dbReference>
<dbReference type="PANTHER" id="PTHR22946:SF9">
    <property type="entry name" value="POLYKETIDE TRANSFERASE AF380"/>
    <property type="match status" value="1"/>
</dbReference>
<dbReference type="InterPro" id="IPR050261">
    <property type="entry name" value="FrsA_esterase"/>
</dbReference>
<dbReference type="AlphaFoldDB" id="A0A2A7SHV8"/>
<protein>
    <submittedName>
        <fullName evidence="3">Dienelactone hydrolase</fullName>
    </submittedName>
</protein>
<name>A0A2A7SHV8_BURGA</name>
<proteinExistence type="predicted"/>
<dbReference type="Proteomes" id="UP000220629">
    <property type="component" value="Unassembled WGS sequence"/>
</dbReference>
<dbReference type="InterPro" id="IPR001375">
    <property type="entry name" value="Peptidase_S9_cat"/>
</dbReference>
<dbReference type="PANTHER" id="PTHR22946">
    <property type="entry name" value="DIENELACTONE HYDROLASE DOMAIN-CONTAINING PROTEIN-RELATED"/>
    <property type="match status" value="1"/>
</dbReference>
<accession>A0A2A7SHV8</accession>
<dbReference type="GO" id="GO:0008236">
    <property type="term" value="F:serine-type peptidase activity"/>
    <property type="evidence" value="ECO:0007669"/>
    <property type="project" value="InterPro"/>
</dbReference>
<evidence type="ECO:0000313" key="4">
    <source>
        <dbReference type="Proteomes" id="UP000220629"/>
    </source>
</evidence>
<evidence type="ECO:0000256" key="1">
    <source>
        <dbReference type="ARBA" id="ARBA00022801"/>
    </source>
</evidence>
<feature type="domain" description="Peptidase S9 prolyl oligopeptidase catalytic" evidence="2">
    <location>
        <begin position="125"/>
        <end position="203"/>
    </location>
</feature>
<dbReference type="Pfam" id="PF00326">
    <property type="entry name" value="Peptidase_S9"/>
    <property type="match status" value="1"/>
</dbReference>
<comment type="caution">
    <text evidence="3">The sequence shown here is derived from an EMBL/GenBank/DDBJ whole genome shotgun (WGS) entry which is preliminary data.</text>
</comment>
<dbReference type="GO" id="GO:0052689">
    <property type="term" value="F:carboxylic ester hydrolase activity"/>
    <property type="evidence" value="ECO:0007669"/>
    <property type="project" value="UniProtKB-ARBA"/>
</dbReference>
<evidence type="ECO:0000259" key="2">
    <source>
        <dbReference type="Pfam" id="PF00326"/>
    </source>
</evidence>
<reference evidence="4" key="1">
    <citation type="submission" date="2017-09" db="EMBL/GenBank/DDBJ databases">
        <title>FDA dAtabase for Regulatory Grade micrObial Sequences (FDA-ARGOS): Supporting development and validation of Infectious Disease Dx tests.</title>
        <authorList>
            <person name="Minogue T."/>
            <person name="Wolcott M."/>
            <person name="Wasieloski L."/>
            <person name="Aguilar W."/>
            <person name="Moore D."/>
            <person name="Tallon L."/>
            <person name="Sadzewicz L."/>
            <person name="Ott S."/>
            <person name="Zhao X."/>
            <person name="Nagaraj S."/>
            <person name="Vavikolanu K."/>
            <person name="Aluvathingal J."/>
            <person name="Nadendla S."/>
            <person name="Sichtig H."/>
        </authorList>
    </citation>
    <scope>NUCLEOTIDE SEQUENCE [LARGE SCALE GENOMIC DNA]</scope>
    <source>
        <strain evidence="4">FDAARGOS_390</strain>
    </source>
</reference>
<dbReference type="Gene3D" id="3.40.50.1820">
    <property type="entry name" value="alpha/beta hydrolase"/>
    <property type="match status" value="1"/>
</dbReference>
<dbReference type="GO" id="GO:0006508">
    <property type="term" value="P:proteolysis"/>
    <property type="evidence" value="ECO:0007669"/>
    <property type="project" value="InterPro"/>
</dbReference>
<gene>
    <name evidence="3" type="ORF">CRM94_12345</name>
</gene>
<evidence type="ECO:0000313" key="3">
    <source>
        <dbReference type="EMBL" id="PEH42875.1"/>
    </source>
</evidence>
<sequence>MKTRFLSPRRLAGPTGVIRPRRAPVLAALALALGIAAAGCVPAAGANPVDSSAQAAPQLDARLGEQVLMLPRYPGNPGNPGNGAIELQTTVFKPPGPGPFPLVVLNHGKNPGDARRQPRSRHLRVAAQFVRRGYVVAIPMREGFAGSGGVYHGDSCDSARHGIDEAADVAAAIDSLVKLPYVDRSRIVIAGQSDGGLTTIALGTRRIPGVLGLVNFSGGVRKSACAGWQDALVDTYARYGGAAHYPSLWFYGDNDQLWPQPLPQRMFGAYREQARGPAAEARYVDIGVFGSNSHDFFDTPAGVRLWLPQVGAFFRSLGLPFEPVVDLRQVGGQAG</sequence>
<dbReference type="InterPro" id="IPR029058">
    <property type="entry name" value="AB_hydrolase_fold"/>
</dbReference>
<organism evidence="3 4">
    <name type="scientific">Burkholderia gladioli</name>
    <name type="common">Pseudomonas marginata</name>
    <name type="synonym">Phytomonas marginata</name>
    <dbReference type="NCBI Taxonomy" id="28095"/>
    <lineage>
        <taxon>Bacteria</taxon>
        <taxon>Pseudomonadati</taxon>
        <taxon>Pseudomonadota</taxon>
        <taxon>Betaproteobacteria</taxon>
        <taxon>Burkholderiales</taxon>
        <taxon>Burkholderiaceae</taxon>
        <taxon>Burkholderia</taxon>
    </lineage>
</organism>
<dbReference type="EMBL" id="PDDY01000001">
    <property type="protein sequence ID" value="PEH42875.1"/>
    <property type="molecule type" value="Genomic_DNA"/>
</dbReference>
<keyword evidence="1 3" id="KW-0378">Hydrolase</keyword>
<dbReference type="RefSeq" id="WP_098152729.1">
    <property type="nucleotide sequence ID" value="NZ_CADEVW010000005.1"/>
</dbReference>